<dbReference type="Pfam" id="PF00085">
    <property type="entry name" value="Thioredoxin"/>
    <property type="match status" value="1"/>
</dbReference>
<dbReference type="InterPro" id="IPR013766">
    <property type="entry name" value="Thioredoxin_domain"/>
</dbReference>
<organism evidence="5 6">
    <name type="scientific">Rozella allomycis (strain CSF55)</name>
    <dbReference type="NCBI Taxonomy" id="988480"/>
    <lineage>
        <taxon>Eukaryota</taxon>
        <taxon>Fungi</taxon>
        <taxon>Fungi incertae sedis</taxon>
        <taxon>Cryptomycota</taxon>
        <taxon>Cryptomycota incertae sedis</taxon>
        <taxon>Rozella</taxon>
    </lineage>
</organism>
<dbReference type="InterPro" id="IPR002109">
    <property type="entry name" value="Glutaredoxin"/>
</dbReference>
<dbReference type="GO" id="GO:0015036">
    <property type="term" value="F:disulfide oxidoreductase activity"/>
    <property type="evidence" value="ECO:0007669"/>
    <property type="project" value="UniProtKB-ARBA"/>
</dbReference>
<dbReference type="GO" id="GO:0005829">
    <property type="term" value="C:cytosol"/>
    <property type="evidence" value="ECO:0007669"/>
    <property type="project" value="TreeGrafter"/>
</dbReference>
<evidence type="ECO:0000313" key="6">
    <source>
        <dbReference type="Proteomes" id="UP000281549"/>
    </source>
</evidence>
<gene>
    <name evidence="5" type="ORF">ROZALSC1DRAFT_31428</name>
</gene>
<dbReference type="Proteomes" id="UP000281549">
    <property type="component" value="Unassembled WGS sequence"/>
</dbReference>
<dbReference type="CDD" id="cd02984">
    <property type="entry name" value="TRX_PICOT"/>
    <property type="match status" value="1"/>
</dbReference>
<dbReference type="AlphaFoldDB" id="A0A4P9YCW0"/>
<dbReference type="EMBL" id="ML006312">
    <property type="protein sequence ID" value="RKP16692.1"/>
    <property type="molecule type" value="Genomic_DNA"/>
</dbReference>
<evidence type="ECO:0000256" key="3">
    <source>
        <dbReference type="ARBA" id="ARBA00023014"/>
    </source>
</evidence>
<dbReference type="FunFam" id="3.40.30.10:FF:000012">
    <property type="entry name" value="Monothiol glutaredoxin"/>
    <property type="match status" value="1"/>
</dbReference>
<reference evidence="6" key="1">
    <citation type="journal article" date="2018" name="Nat. Microbiol.">
        <title>Leveraging single-cell genomics to expand the fungal tree of life.</title>
        <authorList>
            <person name="Ahrendt S.R."/>
            <person name="Quandt C.A."/>
            <person name="Ciobanu D."/>
            <person name="Clum A."/>
            <person name="Salamov A."/>
            <person name="Andreopoulos B."/>
            <person name="Cheng J.F."/>
            <person name="Woyke T."/>
            <person name="Pelin A."/>
            <person name="Henrissat B."/>
            <person name="Reynolds N.K."/>
            <person name="Benny G.L."/>
            <person name="Smith M.E."/>
            <person name="James T.Y."/>
            <person name="Grigoriev I.V."/>
        </authorList>
    </citation>
    <scope>NUCLEOTIDE SEQUENCE [LARGE SCALE GENOMIC DNA]</scope>
    <source>
        <strain evidence="6">CSF55</strain>
    </source>
</reference>
<keyword evidence="1" id="KW-0479">Metal-binding</keyword>
<dbReference type="SUPFAM" id="SSF52833">
    <property type="entry name" value="Thioredoxin-like"/>
    <property type="match status" value="3"/>
</dbReference>
<evidence type="ECO:0000256" key="2">
    <source>
        <dbReference type="ARBA" id="ARBA00023004"/>
    </source>
</evidence>
<protein>
    <submittedName>
        <fullName evidence="5">Glutaredoxin-3</fullName>
    </submittedName>
</protein>
<keyword evidence="2" id="KW-0408">Iron</keyword>
<dbReference type="PANTHER" id="PTHR10293">
    <property type="entry name" value="GLUTAREDOXIN FAMILY MEMBER"/>
    <property type="match status" value="1"/>
</dbReference>
<proteinExistence type="predicted"/>
<keyword evidence="3" id="KW-0411">Iron-sulfur</keyword>
<dbReference type="CDD" id="cd03028">
    <property type="entry name" value="GRX_PICOT_like"/>
    <property type="match status" value="1"/>
</dbReference>
<dbReference type="Gene3D" id="3.40.30.10">
    <property type="entry name" value="Glutaredoxin"/>
    <property type="match status" value="3"/>
</dbReference>
<dbReference type="Pfam" id="PF00462">
    <property type="entry name" value="Glutaredoxin"/>
    <property type="match status" value="2"/>
</dbReference>
<accession>A0A4P9YCW0</accession>
<sequence>MVTEVNLSQFSGSFEDFKIIVQSKQTVVVNVWADWAKPCSQVNDVISELAKEHRMITFVNLEAEKHEEVSPELDIESVPTVIIFQNGTLKDKIEGADISKIVKAVKSSANSPVQIEKKNDINTRLKELINQEPVMKVQFGYFNILNDNEVREGLKLYSDWATYPQLYVNGDLVGGLDIVKEMNASGELDDILPRVESLNERLKKLINQKEVMIFIKGSPTAPKCGFTRQLIQLFRDNNINDFGYFDILSDENVRQGLKTYSDWQTYPQIYVKGEFVGGLDIFRDMLANGEWNILLNKN</sequence>
<feature type="domain" description="Thioredoxin" evidence="4">
    <location>
        <begin position="1"/>
        <end position="110"/>
    </location>
</feature>
<dbReference type="InterPro" id="IPR033658">
    <property type="entry name" value="GRX_PICOT-like"/>
</dbReference>
<dbReference type="GO" id="GO:0051536">
    <property type="term" value="F:iron-sulfur cluster binding"/>
    <property type="evidence" value="ECO:0007669"/>
    <property type="project" value="UniProtKB-KW"/>
</dbReference>
<dbReference type="GO" id="GO:0046872">
    <property type="term" value="F:metal ion binding"/>
    <property type="evidence" value="ECO:0007669"/>
    <property type="project" value="UniProtKB-KW"/>
</dbReference>
<dbReference type="PROSITE" id="PS51354">
    <property type="entry name" value="GLUTAREDOXIN_2"/>
    <property type="match status" value="2"/>
</dbReference>
<dbReference type="GO" id="GO:0006879">
    <property type="term" value="P:intracellular iron ion homeostasis"/>
    <property type="evidence" value="ECO:0007669"/>
    <property type="project" value="TreeGrafter"/>
</dbReference>
<evidence type="ECO:0000259" key="4">
    <source>
        <dbReference type="PROSITE" id="PS51352"/>
    </source>
</evidence>
<evidence type="ECO:0000256" key="1">
    <source>
        <dbReference type="ARBA" id="ARBA00022723"/>
    </source>
</evidence>
<dbReference type="GO" id="GO:0005634">
    <property type="term" value="C:nucleus"/>
    <property type="evidence" value="ECO:0007669"/>
    <property type="project" value="TreeGrafter"/>
</dbReference>
<dbReference type="InterPro" id="IPR036249">
    <property type="entry name" value="Thioredoxin-like_sf"/>
</dbReference>
<name>A0A4P9YCW0_ROZAC</name>
<dbReference type="PROSITE" id="PS51352">
    <property type="entry name" value="THIOREDOXIN_2"/>
    <property type="match status" value="1"/>
</dbReference>
<evidence type="ECO:0000313" key="5">
    <source>
        <dbReference type="EMBL" id="RKP16692.1"/>
    </source>
</evidence>
<dbReference type="PANTHER" id="PTHR10293:SF73">
    <property type="entry name" value="GLUTAREDOXIN-3"/>
    <property type="match status" value="1"/>
</dbReference>
<dbReference type="InterPro" id="IPR004480">
    <property type="entry name" value="Monothiol_GRX-rel"/>
</dbReference>